<dbReference type="InterPro" id="IPR058792">
    <property type="entry name" value="Beta-barrel_RND_2"/>
</dbReference>
<feature type="domain" description="CzcB-like barrel-sandwich hybrid" evidence="4">
    <location>
        <begin position="67"/>
        <end position="219"/>
    </location>
</feature>
<dbReference type="Gene3D" id="2.40.420.20">
    <property type="match status" value="1"/>
</dbReference>
<evidence type="ECO:0000256" key="1">
    <source>
        <dbReference type="ARBA" id="ARBA00009477"/>
    </source>
</evidence>
<evidence type="ECO:0000259" key="4">
    <source>
        <dbReference type="Pfam" id="PF25973"/>
    </source>
</evidence>
<dbReference type="OrthoDB" id="9810430at2"/>
<name>A0A0P9AI52_9CLOT</name>
<evidence type="ECO:0000313" key="6">
    <source>
        <dbReference type="EMBL" id="KPU45134.1"/>
    </source>
</evidence>
<accession>A0A0P9AI52</accession>
<feature type="domain" description="YknX-like C-terminal permuted SH3-like" evidence="5">
    <location>
        <begin position="309"/>
        <end position="372"/>
    </location>
</feature>
<dbReference type="InterPro" id="IPR058647">
    <property type="entry name" value="BSH_CzcB-like"/>
</dbReference>
<dbReference type="InterPro" id="IPR006143">
    <property type="entry name" value="RND_pump_MFP"/>
</dbReference>
<dbReference type="Pfam" id="PF25954">
    <property type="entry name" value="Beta-barrel_RND_2"/>
    <property type="match status" value="1"/>
</dbReference>
<dbReference type="GO" id="GO:0015562">
    <property type="term" value="F:efflux transmembrane transporter activity"/>
    <property type="evidence" value="ECO:0007669"/>
    <property type="project" value="TreeGrafter"/>
</dbReference>
<dbReference type="Pfam" id="PF25989">
    <property type="entry name" value="YknX_C"/>
    <property type="match status" value="1"/>
</dbReference>
<dbReference type="RefSeq" id="WP_054874353.1">
    <property type="nucleotide sequence ID" value="NZ_LKET01000027.1"/>
</dbReference>
<dbReference type="SUPFAM" id="SSF111369">
    <property type="entry name" value="HlyD-like secretion proteins"/>
    <property type="match status" value="1"/>
</dbReference>
<feature type="chain" id="PRO_5039361002" evidence="2">
    <location>
        <begin position="21"/>
        <end position="377"/>
    </location>
</feature>
<keyword evidence="7" id="KW-1185">Reference proteome</keyword>
<dbReference type="InterPro" id="IPR058637">
    <property type="entry name" value="YknX-like_C"/>
</dbReference>
<sequence length="377" mass="40855">MKKKFLSMTILILVLVSILAGCGGQPQSAGPAPQTDIYTPVETQTIKKENLSNMSTLSGKVFPDKEIAVMPKAPGKVAAVNVKVGDKVNEKQVLLTLDREDIQKQVDSTKAAYDLANANYQMNLEKYNNAKLTYDRMKTLYDSGAISKKDLEQAELAASSIQLDLYSAQLSQAEVSYNQAMQNLQNTVIESPIRGIVSAVNVEAGEMASTAQPAVTIVDMDIVNVQIGAAENMISSLKLGQEVKIALTAIPGKEYTGHIENISPVADSKTQMYPVIINIDNKEQEILPGMFAKVEFSTDTVNDAIIVKKESIKEKEGKSYVYVVENDAAVEKEVAIGMDTGSLVEVISGLNEGENIIVKGQDYVENGTKVKIVRGDN</sequence>
<proteinExistence type="inferred from homology"/>
<dbReference type="Pfam" id="PF25973">
    <property type="entry name" value="BSH_CzcB"/>
    <property type="match status" value="1"/>
</dbReference>
<dbReference type="AlphaFoldDB" id="A0A0P9AI52"/>
<evidence type="ECO:0000259" key="3">
    <source>
        <dbReference type="Pfam" id="PF25954"/>
    </source>
</evidence>
<dbReference type="NCBIfam" id="TIGR01730">
    <property type="entry name" value="RND_mfp"/>
    <property type="match status" value="1"/>
</dbReference>
<dbReference type="Gene3D" id="1.10.287.470">
    <property type="entry name" value="Helix hairpin bin"/>
    <property type="match status" value="1"/>
</dbReference>
<dbReference type="Gene3D" id="2.40.50.100">
    <property type="match status" value="1"/>
</dbReference>
<dbReference type="Gene3D" id="2.40.30.170">
    <property type="match status" value="1"/>
</dbReference>
<feature type="signal peptide" evidence="2">
    <location>
        <begin position="1"/>
        <end position="20"/>
    </location>
</feature>
<evidence type="ECO:0000259" key="5">
    <source>
        <dbReference type="Pfam" id="PF25989"/>
    </source>
</evidence>
<dbReference type="Proteomes" id="UP000050326">
    <property type="component" value="Unassembled WGS sequence"/>
</dbReference>
<dbReference type="EMBL" id="LKET01000027">
    <property type="protein sequence ID" value="KPU45134.1"/>
    <property type="molecule type" value="Genomic_DNA"/>
</dbReference>
<dbReference type="FunFam" id="2.40.30.170:FF:000010">
    <property type="entry name" value="Efflux RND transporter periplasmic adaptor subunit"/>
    <property type="match status" value="1"/>
</dbReference>
<protein>
    <submittedName>
        <fullName evidence="6">Macrolide export protein MacA</fullName>
    </submittedName>
</protein>
<evidence type="ECO:0000313" key="7">
    <source>
        <dbReference type="Proteomes" id="UP000050326"/>
    </source>
</evidence>
<keyword evidence="2" id="KW-0732">Signal</keyword>
<gene>
    <name evidence="6" type="primary">macA_1</name>
    <name evidence="6" type="ORF">OXPF_12610</name>
</gene>
<dbReference type="PANTHER" id="PTHR30469">
    <property type="entry name" value="MULTIDRUG RESISTANCE PROTEIN MDTA"/>
    <property type="match status" value="1"/>
</dbReference>
<comment type="similarity">
    <text evidence="1">Belongs to the membrane fusion protein (MFP) (TC 8.A.1) family.</text>
</comment>
<organism evidence="6 7">
    <name type="scientific">Oxobacter pfennigii</name>
    <dbReference type="NCBI Taxonomy" id="36849"/>
    <lineage>
        <taxon>Bacteria</taxon>
        <taxon>Bacillati</taxon>
        <taxon>Bacillota</taxon>
        <taxon>Clostridia</taxon>
        <taxon>Eubacteriales</taxon>
        <taxon>Clostridiaceae</taxon>
        <taxon>Oxobacter</taxon>
    </lineage>
</organism>
<feature type="domain" description="CusB-like beta-barrel" evidence="3">
    <location>
        <begin position="225"/>
        <end position="298"/>
    </location>
</feature>
<comment type="caution">
    <text evidence="6">The sequence shown here is derived from an EMBL/GenBank/DDBJ whole genome shotgun (WGS) entry which is preliminary data.</text>
</comment>
<dbReference type="GO" id="GO:1990281">
    <property type="term" value="C:efflux pump complex"/>
    <property type="evidence" value="ECO:0007669"/>
    <property type="project" value="TreeGrafter"/>
</dbReference>
<dbReference type="STRING" id="36849.OXPF_12610"/>
<dbReference type="PROSITE" id="PS51257">
    <property type="entry name" value="PROKAR_LIPOPROTEIN"/>
    <property type="match status" value="1"/>
</dbReference>
<evidence type="ECO:0000256" key="2">
    <source>
        <dbReference type="SAM" id="SignalP"/>
    </source>
</evidence>
<reference evidence="6 7" key="1">
    <citation type="submission" date="2015-09" db="EMBL/GenBank/DDBJ databases">
        <title>Genome sequence of Oxobacter pfennigii DSM 3222.</title>
        <authorList>
            <person name="Poehlein A."/>
            <person name="Bengelsdorf F.R."/>
            <person name="Schiel-Bengelsdorf B."/>
            <person name="Duerre P."/>
            <person name="Daniel R."/>
        </authorList>
    </citation>
    <scope>NUCLEOTIDE SEQUENCE [LARGE SCALE GENOMIC DNA]</scope>
    <source>
        <strain evidence="6 7">DSM 3222</strain>
    </source>
</reference>